<dbReference type="AlphaFoldDB" id="A0A2N3HWY6"/>
<dbReference type="OrthoDB" id="1096573at2"/>
<protein>
    <recommendedName>
        <fullName evidence="3">DUF4933 domain-containing protein</fullName>
    </recommendedName>
</protein>
<gene>
    <name evidence="1" type="ORF">BZG02_12800</name>
</gene>
<dbReference type="RefSeq" id="WP_101261834.1">
    <property type="nucleotide sequence ID" value="NZ_MVDD01000008.1"/>
</dbReference>
<dbReference type="Proteomes" id="UP000233535">
    <property type="component" value="Unassembled WGS sequence"/>
</dbReference>
<proteinExistence type="predicted"/>
<sequence length="511" mass="58049">MKNHILVILLLSALFACQNNKLKNNEKALAQKILSEEEQIALKESIRLEKEKIGADSIAKLPKGFQFKEIRSVDVNHPPKIIDIANSLDTSKEMKLSDVASDIEYIKMQAIPDSTVARDLKLKYHIMDKYIVASNLYGIHLYSKKGAYIRSVVKNKLTGVEIELDKNIVSYYYSDYTHVGGSINVWSRGNNLFYNYQNSITGQNMIMELDCSNQQMALNLAFDPENPNAITGLGKVCVDLNHGINKPEKFLYPNGAFGSYIDDLQRDFSVFNPDKNTYITNLTDDKMLGILNTKGDTLASFRKLEQVKNYTKRSMRGTDFGTKYEKAGHFFFRTDFNDTIFQVIPPNIIRPVYVLNLAQYKLNKQTGVDPDASLKGKIIPMDWADAKDHIFLTFSIDNYDSPKNRSTHSVKIYHAVFSKNNDHLNIIKANPTDYRPHLLENDIDGGLAVWPLCYMIGKKGEVLVSLKGKELKDHIKSALYKNSSASIEKKERLKLLTNSLFDQDDVLMIVN</sequence>
<evidence type="ECO:0000313" key="1">
    <source>
        <dbReference type="EMBL" id="PKQ62590.1"/>
    </source>
</evidence>
<dbReference type="InterPro" id="IPR032559">
    <property type="entry name" value="DUF4933"/>
</dbReference>
<dbReference type="EMBL" id="MVDD01000008">
    <property type="protein sequence ID" value="PKQ62590.1"/>
    <property type="molecule type" value="Genomic_DNA"/>
</dbReference>
<dbReference type="PROSITE" id="PS51257">
    <property type="entry name" value="PROKAR_LIPOPROTEIN"/>
    <property type="match status" value="1"/>
</dbReference>
<evidence type="ECO:0008006" key="3">
    <source>
        <dbReference type="Google" id="ProtNLM"/>
    </source>
</evidence>
<accession>A0A2N3HWY6</accession>
<organism evidence="1 2">
    <name type="scientific">Labilibaculum filiforme</name>
    <dbReference type="NCBI Taxonomy" id="1940526"/>
    <lineage>
        <taxon>Bacteria</taxon>
        <taxon>Pseudomonadati</taxon>
        <taxon>Bacteroidota</taxon>
        <taxon>Bacteroidia</taxon>
        <taxon>Marinilabiliales</taxon>
        <taxon>Marinifilaceae</taxon>
        <taxon>Labilibaculum</taxon>
    </lineage>
</organism>
<evidence type="ECO:0000313" key="2">
    <source>
        <dbReference type="Proteomes" id="UP000233535"/>
    </source>
</evidence>
<reference evidence="1 2" key="1">
    <citation type="journal article" date="2017" name="Front. Microbiol.">
        <title>Labilibaculum manganireducens gen. nov., sp. nov. and Labilibaculum filiforme sp. nov., Novel Bacteroidetes Isolated from Subsurface Sediments of the Baltic Sea.</title>
        <authorList>
            <person name="Vandieken V."/>
            <person name="Marshall I.P."/>
            <person name="Niemann H."/>
            <person name="Engelen B."/>
            <person name="Cypionka H."/>
        </authorList>
    </citation>
    <scope>NUCLEOTIDE SEQUENCE [LARGE SCALE GENOMIC DNA]</scope>
    <source>
        <strain evidence="1 2">59.16B</strain>
    </source>
</reference>
<dbReference type="Pfam" id="PF16287">
    <property type="entry name" value="DUF4933"/>
    <property type="match status" value="1"/>
</dbReference>
<comment type="caution">
    <text evidence="1">The sequence shown here is derived from an EMBL/GenBank/DDBJ whole genome shotgun (WGS) entry which is preliminary data.</text>
</comment>
<keyword evidence="2" id="KW-1185">Reference proteome</keyword>
<name>A0A2N3HWY6_9BACT</name>